<comment type="caution">
    <text evidence="1">The sequence shown here is derived from an EMBL/GenBank/DDBJ whole genome shotgun (WGS) entry which is preliminary data.</text>
</comment>
<organism evidence="1 2">
    <name type="scientific">Rosenbergiella gaditana</name>
    <dbReference type="NCBI Taxonomy" id="2726987"/>
    <lineage>
        <taxon>Bacteria</taxon>
        <taxon>Pseudomonadati</taxon>
        <taxon>Pseudomonadota</taxon>
        <taxon>Gammaproteobacteria</taxon>
        <taxon>Enterobacterales</taxon>
        <taxon>Erwiniaceae</taxon>
        <taxon>Rosenbergiella</taxon>
    </lineage>
</organism>
<dbReference type="Pfam" id="PF11367">
    <property type="entry name" value="Tail_completion_gp17"/>
    <property type="match status" value="1"/>
</dbReference>
<protein>
    <submittedName>
        <fullName evidence="1">DUF3168 domain-containing protein</fullName>
    </submittedName>
</protein>
<dbReference type="InterPro" id="IPR021508">
    <property type="entry name" value="Gp17-like"/>
</dbReference>
<dbReference type="EMBL" id="JABBFR010000017">
    <property type="protein sequence ID" value="MBT0725156.1"/>
    <property type="molecule type" value="Genomic_DNA"/>
</dbReference>
<sequence>MIAPIFAVCSKDATVKQLLGTSPVRLYPFGQHYDNVVYPYVVWQNVGGEPENYLGNRPDIDRFSIQIDVYANSDSEVLAVASAIRDALEVVAYVVRWGQQTMDSETKKYRYSFDIDWLVHR</sequence>
<accession>A0ABS5SYJ1</accession>
<evidence type="ECO:0000313" key="2">
    <source>
        <dbReference type="Proteomes" id="UP000790096"/>
    </source>
</evidence>
<gene>
    <name evidence="1" type="ORF">HH682_12160</name>
</gene>
<dbReference type="Proteomes" id="UP000790096">
    <property type="component" value="Unassembled WGS sequence"/>
</dbReference>
<proteinExistence type="predicted"/>
<keyword evidence="2" id="KW-1185">Reference proteome</keyword>
<dbReference type="RefSeq" id="WP_214237809.1">
    <property type="nucleotide sequence ID" value="NZ_JABBFR010000017.1"/>
</dbReference>
<name>A0ABS5SYJ1_9GAMM</name>
<evidence type="ECO:0000313" key="1">
    <source>
        <dbReference type="EMBL" id="MBT0725156.1"/>
    </source>
</evidence>
<reference evidence="1 2" key="1">
    <citation type="submission" date="2020-04" db="EMBL/GenBank/DDBJ databases">
        <title>Genome sequencing of Rosenbergiella species.</title>
        <authorList>
            <person name="Alvarez-Perez S."/>
            <person name="Lievens B."/>
        </authorList>
    </citation>
    <scope>NUCLEOTIDE SEQUENCE [LARGE SCALE GENOMIC DNA]</scope>
    <source>
        <strain evidence="1 2">S61</strain>
    </source>
</reference>